<evidence type="ECO:0000256" key="5">
    <source>
        <dbReference type="SAM" id="Phobius"/>
    </source>
</evidence>
<dbReference type="Gene3D" id="1.10.287.70">
    <property type="match status" value="1"/>
</dbReference>
<keyword evidence="2 5" id="KW-0812">Transmembrane</keyword>
<keyword evidence="7" id="KW-1185">Reference proteome</keyword>
<evidence type="ECO:0000313" key="7">
    <source>
        <dbReference type="Proteomes" id="UP000887566"/>
    </source>
</evidence>
<dbReference type="GO" id="GO:0043005">
    <property type="term" value="C:neuron projection"/>
    <property type="evidence" value="ECO:0007669"/>
    <property type="project" value="TreeGrafter"/>
</dbReference>
<proteinExistence type="predicted"/>
<organism evidence="7 8">
    <name type="scientific">Plectus sambesii</name>
    <dbReference type="NCBI Taxonomy" id="2011161"/>
    <lineage>
        <taxon>Eukaryota</taxon>
        <taxon>Metazoa</taxon>
        <taxon>Ecdysozoa</taxon>
        <taxon>Nematoda</taxon>
        <taxon>Chromadorea</taxon>
        <taxon>Plectida</taxon>
        <taxon>Plectina</taxon>
        <taxon>Plectoidea</taxon>
        <taxon>Plectidae</taxon>
        <taxon>Plectus</taxon>
    </lineage>
</organism>
<dbReference type="Gene3D" id="1.20.120.350">
    <property type="entry name" value="Voltage-gated potassium channels. Chain C"/>
    <property type="match status" value="1"/>
</dbReference>
<dbReference type="PANTHER" id="PTHR10037:SF230">
    <property type="entry name" value="CA[2+]-CHANNEL PROTEIN ALPHA[[1]] SUBUNIT T, ISOFORM F"/>
    <property type="match status" value="1"/>
</dbReference>
<keyword evidence="3 5" id="KW-1133">Transmembrane helix</keyword>
<feature type="domain" description="Ion transport" evidence="6">
    <location>
        <begin position="2"/>
        <end position="114"/>
    </location>
</feature>
<dbReference type="GO" id="GO:0001518">
    <property type="term" value="C:voltage-gated sodium channel complex"/>
    <property type="evidence" value="ECO:0007669"/>
    <property type="project" value="TreeGrafter"/>
</dbReference>
<keyword evidence="4 5" id="KW-0472">Membrane</keyword>
<dbReference type="Pfam" id="PF00520">
    <property type="entry name" value="Ion_trans"/>
    <property type="match status" value="1"/>
</dbReference>
<evidence type="ECO:0000313" key="8">
    <source>
        <dbReference type="WBParaSite" id="PSAMB.scaffold19702size793.g37934.t1"/>
    </source>
</evidence>
<dbReference type="InterPro" id="IPR005821">
    <property type="entry name" value="Ion_trans_dom"/>
</dbReference>
<evidence type="ECO:0000259" key="6">
    <source>
        <dbReference type="Pfam" id="PF00520"/>
    </source>
</evidence>
<dbReference type="GO" id="GO:0008332">
    <property type="term" value="F:low voltage-gated calcium channel activity"/>
    <property type="evidence" value="ECO:0007669"/>
    <property type="project" value="TreeGrafter"/>
</dbReference>
<dbReference type="SUPFAM" id="SSF81324">
    <property type="entry name" value="Voltage-gated potassium channels"/>
    <property type="match status" value="1"/>
</dbReference>
<dbReference type="WBParaSite" id="PSAMB.scaffold19702size793.g37934.t1">
    <property type="protein sequence ID" value="PSAMB.scaffold19702size793.g37934.t1"/>
    <property type="gene ID" value="PSAMB.scaffold19702size793.g37934"/>
</dbReference>
<evidence type="ECO:0000256" key="2">
    <source>
        <dbReference type="ARBA" id="ARBA00022692"/>
    </source>
</evidence>
<sequence>VIAIGCCVGKETYFKDGWNILDGILVIVSVINLLFDMLVTGKNPPKIFGVIRVLRLLRALRPLRVINRAPGVKLVVMTLISSLKPIGNIVLICCTFFIIFGILGVQLFKGMMFHCVGLDITNVTDKTECLA</sequence>
<feature type="transmembrane region" description="Helical" evidence="5">
    <location>
        <begin position="20"/>
        <end position="39"/>
    </location>
</feature>
<reference evidence="8" key="1">
    <citation type="submission" date="2022-11" db="UniProtKB">
        <authorList>
            <consortium name="WormBaseParasite"/>
        </authorList>
    </citation>
    <scope>IDENTIFICATION</scope>
</reference>
<dbReference type="GO" id="GO:0086010">
    <property type="term" value="P:membrane depolarization during action potential"/>
    <property type="evidence" value="ECO:0007669"/>
    <property type="project" value="TreeGrafter"/>
</dbReference>
<feature type="transmembrane region" description="Helical" evidence="5">
    <location>
        <begin position="89"/>
        <end position="108"/>
    </location>
</feature>
<dbReference type="GO" id="GO:0070509">
    <property type="term" value="P:calcium ion import"/>
    <property type="evidence" value="ECO:0007669"/>
    <property type="project" value="TreeGrafter"/>
</dbReference>
<comment type="subcellular location">
    <subcellularLocation>
        <location evidence="1">Membrane</location>
        <topology evidence="1">Multi-pass membrane protein</topology>
    </subcellularLocation>
</comment>
<dbReference type="FunFam" id="1.20.120.350:FF:000110">
    <property type="entry name" value="Sodium channel protein"/>
    <property type="match status" value="1"/>
</dbReference>
<dbReference type="InterPro" id="IPR027359">
    <property type="entry name" value="Volt_channel_dom_sf"/>
</dbReference>
<dbReference type="Proteomes" id="UP000887566">
    <property type="component" value="Unplaced"/>
</dbReference>
<dbReference type="InterPro" id="IPR043203">
    <property type="entry name" value="VGCC_Ca_Na"/>
</dbReference>
<dbReference type="GO" id="GO:0005248">
    <property type="term" value="F:voltage-gated sodium channel activity"/>
    <property type="evidence" value="ECO:0007669"/>
    <property type="project" value="TreeGrafter"/>
</dbReference>
<dbReference type="PANTHER" id="PTHR10037">
    <property type="entry name" value="VOLTAGE-GATED CATION CHANNEL CALCIUM AND SODIUM"/>
    <property type="match status" value="1"/>
</dbReference>
<dbReference type="AlphaFoldDB" id="A0A914VGW7"/>
<name>A0A914VGW7_9BILA</name>
<evidence type="ECO:0000256" key="1">
    <source>
        <dbReference type="ARBA" id="ARBA00004141"/>
    </source>
</evidence>
<evidence type="ECO:0000256" key="3">
    <source>
        <dbReference type="ARBA" id="ARBA00022989"/>
    </source>
</evidence>
<accession>A0A914VGW7</accession>
<evidence type="ECO:0000256" key="4">
    <source>
        <dbReference type="ARBA" id="ARBA00023136"/>
    </source>
</evidence>
<protein>
    <submittedName>
        <fullName evidence="8">Ion transport domain-containing protein</fullName>
    </submittedName>
</protein>